<gene>
    <name evidence="1" type="ORF">POVWA1_029560</name>
    <name evidence="2" type="ORF">POVWA2_029300</name>
</gene>
<protein>
    <submittedName>
        <fullName evidence="1">Uncharacterized protein</fullName>
    </submittedName>
</protein>
<reference evidence="1" key="1">
    <citation type="submission" date="2016-05" db="EMBL/GenBank/DDBJ databases">
        <authorList>
            <person name="Lavstsen T."/>
            <person name="Jespersen J.S."/>
        </authorList>
    </citation>
    <scope>NUCLEOTIDE SEQUENCE [LARGE SCALE GENOMIC DNA]</scope>
</reference>
<evidence type="ECO:0000313" key="4">
    <source>
        <dbReference type="Proteomes" id="UP000078555"/>
    </source>
</evidence>
<dbReference type="EMBL" id="FLRE01000114">
    <property type="protein sequence ID" value="SBT36267.1"/>
    <property type="molecule type" value="Genomic_DNA"/>
</dbReference>
<reference evidence="3" key="2">
    <citation type="submission" date="2016-05" db="EMBL/GenBank/DDBJ databases">
        <authorList>
            <person name="Naeem Raeece"/>
        </authorList>
    </citation>
    <scope>NUCLEOTIDE SEQUENCE [LARGE SCALE GENOMIC DNA]</scope>
</reference>
<dbReference type="Proteomes" id="UP000078555">
    <property type="component" value="Unassembled WGS sequence"/>
</dbReference>
<organism evidence="1 4">
    <name type="scientific">Plasmodium ovale wallikeri</name>
    <dbReference type="NCBI Taxonomy" id="864142"/>
    <lineage>
        <taxon>Eukaryota</taxon>
        <taxon>Sar</taxon>
        <taxon>Alveolata</taxon>
        <taxon>Apicomplexa</taxon>
        <taxon>Aconoidasida</taxon>
        <taxon>Haemosporida</taxon>
        <taxon>Plasmodiidae</taxon>
        <taxon>Plasmodium</taxon>
        <taxon>Plasmodium (Plasmodium)</taxon>
    </lineage>
</organism>
<evidence type="ECO:0000313" key="1">
    <source>
        <dbReference type="EMBL" id="SBT35857.1"/>
    </source>
</evidence>
<proteinExistence type="predicted"/>
<keyword evidence="4" id="KW-1185">Reference proteome</keyword>
<accession>A0A1A8YVZ1</accession>
<evidence type="ECO:0000313" key="3">
    <source>
        <dbReference type="Proteomes" id="UP000078550"/>
    </source>
</evidence>
<dbReference type="AlphaFoldDB" id="A0A1A8YVZ1"/>
<sequence length="120" mass="13696">MLKWQMRLGEGQAYIAKYGNTTPLFPITFSNNDFQSHLKMTPRWKNGVTCNYENIIKNSKVFFSFKKRKNTGSTRKCQISASLKEKVSLIFHGESDVSLLEKLIASTSYILPLMDAVQVP</sequence>
<reference evidence="4" key="3">
    <citation type="submission" date="2016-05" db="EMBL/GenBank/DDBJ databases">
        <authorList>
            <person name="Naeem R."/>
        </authorList>
    </citation>
    <scope>NUCLEOTIDE SEQUENCE [LARGE SCALE GENOMIC DNA]</scope>
</reference>
<dbReference type="Proteomes" id="UP000078550">
    <property type="component" value="Unassembled WGS sequence"/>
</dbReference>
<evidence type="ECO:0000313" key="2">
    <source>
        <dbReference type="EMBL" id="SBT36267.1"/>
    </source>
</evidence>
<name>A0A1A8YVZ1_PLAOA</name>
<dbReference type="EMBL" id="FLRD01000086">
    <property type="protein sequence ID" value="SBT35857.1"/>
    <property type="molecule type" value="Genomic_DNA"/>
</dbReference>